<gene>
    <name evidence="1" type="ORF">CLV32_4000</name>
</gene>
<keyword evidence="2" id="KW-1185">Reference proteome</keyword>
<proteinExistence type="predicted"/>
<evidence type="ECO:0000313" key="2">
    <source>
        <dbReference type="Proteomes" id="UP000295499"/>
    </source>
</evidence>
<comment type="caution">
    <text evidence="1">The sequence shown here is derived from an EMBL/GenBank/DDBJ whole genome shotgun (WGS) entry which is preliminary data.</text>
</comment>
<dbReference type="Proteomes" id="UP000295499">
    <property type="component" value="Unassembled WGS sequence"/>
</dbReference>
<dbReference type="EMBL" id="SNWM01000005">
    <property type="protein sequence ID" value="TDO20240.1"/>
    <property type="molecule type" value="Genomic_DNA"/>
</dbReference>
<accession>A0A4R6ID83</accession>
<reference evidence="1 2" key="1">
    <citation type="submission" date="2019-03" db="EMBL/GenBank/DDBJ databases">
        <title>Genomic Encyclopedia of Archaeal and Bacterial Type Strains, Phase II (KMG-II): from individual species to whole genera.</title>
        <authorList>
            <person name="Goeker M."/>
        </authorList>
    </citation>
    <scope>NUCLEOTIDE SEQUENCE [LARGE SCALE GENOMIC DNA]</scope>
    <source>
        <strain evidence="1 2">DSM 19034</strain>
    </source>
</reference>
<organism evidence="1 2">
    <name type="scientific">Pedobacter duraquae</name>
    <dbReference type="NCBI Taxonomy" id="425511"/>
    <lineage>
        <taxon>Bacteria</taxon>
        <taxon>Pseudomonadati</taxon>
        <taxon>Bacteroidota</taxon>
        <taxon>Sphingobacteriia</taxon>
        <taxon>Sphingobacteriales</taxon>
        <taxon>Sphingobacteriaceae</taxon>
        <taxon>Pedobacter</taxon>
    </lineage>
</organism>
<dbReference type="AlphaFoldDB" id="A0A4R6ID83"/>
<dbReference type="RefSeq" id="WP_133558614.1">
    <property type="nucleotide sequence ID" value="NZ_SNWM01000005.1"/>
</dbReference>
<name>A0A4R6ID83_9SPHI</name>
<sequence length="124" mass="14121">MKKIIMTFFLLAFYPFKNEAGSISGNVSTTIYCDAYESDYQNGTIENELFGGELIDYYMWVQYESWPRNGHASVRFGNETIAATITNPSQYYRNKKQFTKNIGIDVSYGVYVIDTGAAGLEISW</sequence>
<protein>
    <submittedName>
        <fullName evidence="1">Uncharacterized protein</fullName>
    </submittedName>
</protein>
<evidence type="ECO:0000313" key="1">
    <source>
        <dbReference type="EMBL" id="TDO20240.1"/>
    </source>
</evidence>